<organism evidence="2 3">
    <name type="scientific">Araneus ventricosus</name>
    <name type="common">Orbweaver spider</name>
    <name type="synonym">Epeira ventricosa</name>
    <dbReference type="NCBI Taxonomy" id="182803"/>
    <lineage>
        <taxon>Eukaryota</taxon>
        <taxon>Metazoa</taxon>
        <taxon>Ecdysozoa</taxon>
        <taxon>Arthropoda</taxon>
        <taxon>Chelicerata</taxon>
        <taxon>Arachnida</taxon>
        <taxon>Araneae</taxon>
        <taxon>Araneomorphae</taxon>
        <taxon>Entelegynae</taxon>
        <taxon>Araneoidea</taxon>
        <taxon>Araneidae</taxon>
        <taxon>Araneus</taxon>
    </lineage>
</organism>
<dbReference type="PANTHER" id="PTHR24413">
    <property type="entry name" value="SPECKLE-TYPE POZ PROTEIN"/>
    <property type="match status" value="1"/>
</dbReference>
<feature type="domain" description="BTB" evidence="1">
    <location>
        <begin position="172"/>
        <end position="239"/>
    </location>
</feature>
<dbReference type="AlphaFoldDB" id="A0A4Y2SVU2"/>
<gene>
    <name evidence="2" type="primary">spopla_0</name>
    <name evidence="2" type="ORF">AVEN_30473_1</name>
</gene>
<keyword evidence="3" id="KW-1185">Reference proteome</keyword>
<evidence type="ECO:0000259" key="1">
    <source>
        <dbReference type="PROSITE" id="PS50097"/>
    </source>
</evidence>
<protein>
    <submittedName>
        <fullName evidence="2">Speckle-type POZ protein-like A</fullName>
    </submittedName>
</protein>
<evidence type="ECO:0000313" key="2">
    <source>
        <dbReference type="EMBL" id="GBN91299.1"/>
    </source>
</evidence>
<dbReference type="OrthoDB" id="624345at2759"/>
<dbReference type="Pfam" id="PF00651">
    <property type="entry name" value="BTB"/>
    <property type="match status" value="1"/>
</dbReference>
<dbReference type="Gene3D" id="1.25.40.420">
    <property type="match status" value="1"/>
</dbReference>
<dbReference type="SUPFAM" id="SSF54695">
    <property type="entry name" value="POZ domain"/>
    <property type="match status" value="1"/>
</dbReference>
<sequence>MSDNNPVTINCQIPEPAEHRRISADISQQGSYYLTGLDYHGWSVVCFWSYESSPVPESIEIRRKTAVGELAIEGKLKLLRSGETILEQNFMQLMRSGSTFIEIQLNNANLRSRRPSGRPFLLKACVEILPIQRTLPTTPPMYRRITKHFQSLLSLANDFKQLTNPQTSRIAVDVNLKCGSASIPAHKTVLGARSPVFAAMFANPMRESEKNQVDINDISEPVLRAIVYYMYTAVVEKMTISSAPELLVAADKYQLLSLKLMCCDFLKENVSDENVSMLLDLGDAFAEDLKCFAMAYICQCPDLSAIQNTEAWKSLEESKPSLAVEVLTSVVKSRDEKIKKLKT</sequence>
<dbReference type="EMBL" id="BGPR01023820">
    <property type="protein sequence ID" value="GBN91299.1"/>
    <property type="molecule type" value="Genomic_DNA"/>
</dbReference>
<reference evidence="2 3" key="1">
    <citation type="journal article" date="2019" name="Sci. Rep.">
        <title>Orb-weaving spider Araneus ventricosus genome elucidates the spidroin gene catalogue.</title>
        <authorList>
            <person name="Kono N."/>
            <person name="Nakamura H."/>
            <person name="Ohtoshi R."/>
            <person name="Moran D.A.P."/>
            <person name="Shinohara A."/>
            <person name="Yoshida Y."/>
            <person name="Fujiwara M."/>
            <person name="Mori M."/>
            <person name="Tomita M."/>
            <person name="Arakawa K."/>
        </authorList>
    </citation>
    <scope>NUCLEOTIDE SEQUENCE [LARGE SCALE GENOMIC DNA]</scope>
</reference>
<evidence type="ECO:0000313" key="3">
    <source>
        <dbReference type="Proteomes" id="UP000499080"/>
    </source>
</evidence>
<comment type="caution">
    <text evidence="2">The sequence shown here is derived from an EMBL/GenBank/DDBJ whole genome shotgun (WGS) entry which is preliminary data.</text>
</comment>
<dbReference type="SMART" id="SM00225">
    <property type="entry name" value="BTB"/>
    <property type="match status" value="1"/>
</dbReference>
<dbReference type="Gene3D" id="3.30.710.10">
    <property type="entry name" value="Potassium Channel Kv1.1, Chain A"/>
    <property type="match status" value="1"/>
</dbReference>
<dbReference type="InterPro" id="IPR011333">
    <property type="entry name" value="SKP1/BTB/POZ_sf"/>
</dbReference>
<accession>A0A4Y2SVU2</accession>
<dbReference type="InterPro" id="IPR000210">
    <property type="entry name" value="BTB/POZ_dom"/>
</dbReference>
<dbReference type="PROSITE" id="PS50097">
    <property type="entry name" value="BTB"/>
    <property type="match status" value="1"/>
</dbReference>
<proteinExistence type="predicted"/>
<dbReference type="Proteomes" id="UP000499080">
    <property type="component" value="Unassembled WGS sequence"/>
</dbReference>
<name>A0A4Y2SVU2_ARAVE</name>